<feature type="domain" description="GIY-YIG" evidence="9">
    <location>
        <begin position="23"/>
        <end position="101"/>
    </location>
</feature>
<dbReference type="InterPro" id="IPR047296">
    <property type="entry name" value="GIY-YIG_UvrC_Cho"/>
</dbReference>
<dbReference type="Gene3D" id="1.10.150.20">
    <property type="entry name" value="5' to 3' exonuclease, C-terminal subdomain"/>
    <property type="match status" value="1"/>
</dbReference>
<evidence type="ECO:0000256" key="4">
    <source>
        <dbReference type="ARBA" id="ARBA00022881"/>
    </source>
</evidence>
<evidence type="ECO:0000313" key="12">
    <source>
        <dbReference type="Proteomes" id="UP000249557"/>
    </source>
</evidence>
<evidence type="ECO:0000256" key="7">
    <source>
        <dbReference type="HAMAP-Rule" id="MF_00203"/>
    </source>
</evidence>
<dbReference type="GO" id="GO:0006289">
    <property type="term" value="P:nucleotide-excision repair"/>
    <property type="evidence" value="ECO:0007669"/>
    <property type="project" value="UniProtKB-UniRule"/>
</dbReference>
<keyword evidence="3 7" id="KW-0228">DNA excision</keyword>
<evidence type="ECO:0000256" key="1">
    <source>
        <dbReference type="ARBA" id="ARBA00022490"/>
    </source>
</evidence>
<organism evidence="11 12">
    <name type="scientific">Micavibrio aeruginosavorus</name>
    <dbReference type="NCBI Taxonomy" id="349221"/>
    <lineage>
        <taxon>Bacteria</taxon>
        <taxon>Pseudomonadati</taxon>
        <taxon>Bdellovibrionota</taxon>
        <taxon>Bdellovibrionia</taxon>
        <taxon>Bdellovibrionales</taxon>
        <taxon>Pseudobdellovibrionaceae</taxon>
        <taxon>Micavibrio</taxon>
    </lineage>
</organism>
<dbReference type="Pfam" id="PF02151">
    <property type="entry name" value="UVR"/>
    <property type="match status" value="1"/>
</dbReference>
<comment type="caution">
    <text evidence="11">The sequence shown here is derived from an EMBL/GenBank/DDBJ whole genome shotgun (WGS) entry which is preliminary data.</text>
</comment>
<dbReference type="PANTHER" id="PTHR30562:SF1">
    <property type="entry name" value="UVRABC SYSTEM PROTEIN C"/>
    <property type="match status" value="1"/>
</dbReference>
<dbReference type="CDD" id="cd10434">
    <property type="entry name" value="GIY-YIG_UvrC_Cho"/>
    <property type="match status" value="1"/>
</dbReference>
<sequence>MTTINALERGAETIRAYVKTLPEKPGVYRMLDAKGGVLYVGKARALKRRVVNYTMVAKLPNRLKRMVAETITMEFITTNSEVEALLLESNMIKKLNPRYNILLKDDKSFPYILFTSDHDFPQVVKHRGARGDKGEYFGPFASAGAVNQTIDLLQRVFKLRNCTDSYFAARKRPCLQYHIKRCTAPCVGKITPEDYASNAAQARAFLTGDSRVVQEEFKALMQAASDDMDFERAAEYRDRIRAMSAIQSHQDINVSGLKDADVIGMYQREGKSCIQVFFFRGGQNFGNRAYFPKHDPAEEQAEILSSFMAQFYEGKPVPPCILTGFEPAECDLLEEAFSQKEGRKIAITVPSRAQRKRMLDFVERNAKEALERHLLERKGEAQLLEGVAKLFDMEASPERIEIYDNSHISGTNMVGGMVVAGPEGFRKSAYRKFNIKVADKADDYGMMREVMTRRFGRAIKEETDRGSEEWPDLLLIDGGLGQFNTVKEVLSELGVWSDLTVVSIAKGPDRNAGREQFFMHGRDPFQLPVNDAVLHYLQRLRDEAHRFAIGAHRKRRTMDITKNPLDEIAGIGAARKRALLHHFGSAKAIKSAGVEDLLKVEGISRAQAEKIFAFFNG</sequence>
<evidence type="ECO:0000259" key="9">
    <source>
        <dbReference type="PROSITE" id="PS50164"/>
    </source>
</evidence>
<comment type="subunit">
    <text evidence="7">Interacts with UvrB in an incision complex.</text>
</comment>
<keyword evidence="1 7" id="KW-0963">Cytoplasm</keyword>
<dbReference type="FunFam" id="3.40.1440.10:FF:000001">
    <property type="entry name" value="UvrABC system protein C"/>
    <property type="match status" value="1"/>
</dbReference>
<dbReference type="PANTHER" id="PTHR30562">
    <property type="entry name" value="UVRC/OXIDOREDUCTASE"/>
    <property type="match status" value="1"/>
</dbReference>
<evidence type="ECO:0000256" key="5">
    <source>
        <dbReference type="ARBA" id="ARBA00023204"/>
    </source>
</evidence>
<comment type="similarity">
    <text evidence="7">Belongs to the UvrC family.</text>
</comment>
<dbReference type="GO" id="GO:0009380">
    <property type="term" value="C:excinuclease repair complex"/>
    <property type="evidence" value="ECO:0007669"/>
    <property type="project" value="InterPro"/>
</dbReference>
<dbReference type="InterPro" id="IPR000305">
    <property type="entry name" value="GIY-YIG_endonuc"/>
</dbReference>
<dbReference type="GO" id="GO:0005737">
    <property type="term" value="C:cytoplasm"/>
    <property type="evidence" value="ECO:0007669"/>
    <property type="project" value="UniProtKB-SubCell"/>
</dbReference>
<dbReference type="NCBIfam" id="TIGR00194">
    <property type="entry name" value="uvrC"/>
    <property type="match status" value="1"/>
</dbReference>
<dbReference type="GO" id="GO:0009381">
    <property type="term" value="F:excinuclease ABC activity"/>
    <property type="evidence" value="ECO:0007669"/>
    <property type="project" value="UniProtKB-UniRule"/>
</dbReference>
<dbReference type="SUPFAM" id="SSF46600">
    <property type="entry name" value="C-terminal UvrC-binding domain of UvrB"/>
    <property type="match status" value="1"/>
</dbReference>
<evidence type="ECO:0000256" key="3">
    <source>
        <dbReference type="ARBA" id="ARBA00022769"/>
    </source>
</evidence>
<keyword evidence="6 7" id="KW-0742">SOS response</keyword>
<feature type="domain" description="UVR" evidence="8">
    <location>
        <begin position="211"/>
        <end position="246"/>
    </location>
</feature>
<evidence type="ECO:0000256" key="6">
    <source>
        <dbReference type="ARBA" id="ARBA00023236"/>
    </source>
</evidence>
<dbReference type="Pfam" id="PF08459">
    <property type="entry name" value="UvrC_RNaseH_dom"/>
    <property type="match status" value="1"/>
</dbReference>
<dbReference type="InterPro" id="IPR038476">
    <property type="entry name" value="UvrC_RNase_H_dom_sf"/>
</dbReference>
<dbReference type="GO" id="GO:0009432">
    <property type="term" value="P:SOS response"/>
    <property type="evidence" value="ECO:0007669"/>
    <property type="project" value="UniProtKB-UniRule"/>
</dbReference>
<reference evidence="11 12" key="1">
    <citation type="submission" date="2017-08" db="EMBL/GenBank/DDBJ databases">
        <title>Infants hospitalized years apart are colonized by the same room-sourced microbial strains.</title>
        <authorList>
            <person name="Brooks B."/>
            <person name="Olm M.R."/>
            <person name="Firek B.A."/>
            <person name="Baker R."/>
            <person name="Thomas B.C."/>
            <person name="Morowitz M.J."/>
            <person name="Banfield J.F."/>
        </authorList>
    </citation>
    <scope>NUCLEOTIDE SEQUENCE [LARGE SCALE GENOMIC DNA]</scope>
    <source>
        <strain evidence="11">S2_018_000_R2_104</strain>
    </source>
</reference>
<dbReference type="InterPro" id="IPR010994">
    <property type="entry name" value="RuvA_2-like"/>
</dbReference>
<keyword evidence="5 7" id="KW-0234">DNA repair</keyword>
<dbReference type="SMART" id="SM00278">
    <property type="entry name" value="HhH1"/>
    <property type="match status" value="2"/>
</dbReference>
<dbReference type="Pfam" id="PF01541">
    <property type="entry name" value="GIY-YIG"/>
    <property type="match status" value="1"/>
</dbReference>
<comment type="function">
    <text evidence="7">The UvrABC repair system catalyzes the recognition and processing of DNA lesions. UvrC both incises the 5' and 3' sides of the lesion. The N-terminal half is responsible for the 3' incision and the C-terminal half is responsible for the 5' incision.</text>
</comment>
<keyword evidence="2 7" id="KW-0227">DNA damage</keyword>
<dbReference type="HAMAP" id="MF_00203">
    <property type="entry name" value="UvrC"/>
    <property type="match status" value="1"/>
</dbReference>
<dbReference type="SUPFAM" id="SSF82771">
    <property type="entry name" value="GIY-YIG endonuclease"/>
    <property type="match status" value="1"/>
</dbReference>
<dbReference type="InterPro" id="IPR004791">
    <property type="entry name" value="UvrC"/>
</dbReference>
<dbReference type="EMBL" id="QFNK01000029">
    <property type="protein sequence ID" value="PZO88078.1"/>
    <property type="molecule type" value="Genomic_DNA"/>
</dbReference>
<keyword evidence="4 7" id="KW-0267">Excision nuclease</keyword>
<dbReference type="Pfam" id="PF14520">
    <property type="entry name" value="HHH_5"/>
    <property type="match status" value="1"/>
</dbReference>
<dbReference type="GO" id="GO:0003677">
    <property type="term" value="F:DNA binding"/>
    <property type="evidence" value="ECO:0007669"/>
    <property type="project" value="UniProtKB-UniRule"/>
</dbReference>
<gene>
    <name evidence="7" type="primary">uvrC</name>
    <name evidence="11" type="ORF">DI626_02545</name>
</gene>
<dbReference type="PROSITE" id="PS50151">
    <property type="entry name" value="UVR"/>
    <property type="match status" value="1"/>
</dbReference>
<protein>
    <recommendedName>
        <fullName evidence="7">UvrABC system protein C</fullName>
        <shortName evidence="7">Protein UvrC</shortName>
    </recommendedName>
    <alternativeName>
        <fullName evidence="7">Excinuclease ABC subunit C</fullName>
    </alternativeName>
</protein>
<evidence type="ECO:0000259" key="10">
    <source>
        <dbReference type="PROSITE" id="PS50165"/>
    </source>
</evidence>
<dbReference type="NCBIfam" id="NF001824">
    <property type="entry name" value="PRK00558.1-5"/>
    <property type="match status" value="1"/>
</dbReference>
<dbReference type="PROSITE" id="PS50165">
    <property type="entry name" value="UVRC"/>
    <property type="match status" value="1"/>
</dbReference>
<dbReference type="AlphaFoldDB" id="A0A2W5C239"/>
<evidence type="ECO:0000256" key="2">
    <source>
        <dbReference type="ARBA" id="ARBA00022763"/>
    </source>
</evidence>
<evidence type="ECO:0000313" key="11">
    <source>
        <dbReference type="EMBL" id="PZO88078.1"/>
    </source>
</evidence>
<dbReference type="InterPro" id="IPR036876">
    <property type="entry name" value="UVR_dom_sf"/>
</dbReference>
<dbReference type="Gene3D" id="3.40.1440.10">
    <property type="entry name" value="GIY-YIG endonuclease"/>
    <property type="match status" value="1"/>
</dbReference>
<dbReference type="PROSITE" id="PS50164">
    <property type="entry name" value="GIY_YIG"/>
    <property type="match status" value="1"/>
</dbReference>
<dbReference type="InterPro" id="IPR050066">
    <property type="entry name" value="UvrABC_protein_C"/>
</dbReference>
<name>A0A2W5C239_9BACT</name>
<dbReference type="Gene3D" id="4.10.860.10">
    <property type="entry name" value="UVR domain"/>
    <property type="match status" value="1"/>
</dbReference>
<feature type="domain" description="UvrC family homology region profile" evidence="10">
    <location>
        <begin position="262"/>
        <end position="490"/>
    </location>
</feature>
<dbReference type="SMART" id="SM00465">
    <property type="entry name" value="GIYc"/>
    <property type="match status" value="1"/>
</dbReference>
<accession>A0A2W5C239</accession>
<dbReference type="InterPro" id="IPR003583">
    <property type="entry name" value="Hlx-hairpin-Hlx_DNA-bd_motif"/>
</dbReference>
<dbReference type="SUPFAM" id="SSF47781">
    <property type="entry name" value="RuvA domain 2-like"/>
    <property type="match status" value="1"/>
</dbReference>
<dbReference type="Proteomes" id="UP000249557">
    <property type="component" value="Unassembled WGS sequence"/>
</dbReference>
<dbReference type="Pfam" id="PF22920">
    <property type="entry name" value="UvrC_RNaseH"/>
    <property type="match status" value="1"/>
</dbReference>
<dbReference type="InterPro" id="IPR001943">
    <property type="entry name" value="UVR_dom"/>
</dbReference>
<evidence type="ECO:0000259" key="8">
    <source>
        <dbReference type="PROSITE" id="PS50151"/>
    </source>
</evidence>
<dbReference type="FunFam" id="3.30.420.340:FF:000001">
    <property type="entry name" value="UvrABC system protein C"/>
    <property type="match status" value="1"/>
</dbReference>
<proteinExistence type="inferred from homology"/>
<dbReference type="Gene3D" id="3.30.420.340">
    <property type="entry name" value="UvrC, RNAse H endonuclease domain"/>
    <property type="match status" value="1"/>
</dbReference>
<dbReference type="InterPro" id="IPR035901">
    <property type="entry name" value="GIY-YIG_endonuc_sf"/>
</dbReference>
<comment type="subcellular location">
    <subcellularLocation>
        <location evidence="7">Cytoplasm</location>
    </subcellularLocation>
</comment>
<dbReference type="InterPro" id="IPR001162">
    <property type="entry name" value="UvrC_RNase_H_dom"/>
</dbReference>